<dbReference type="AlphaFoldDB" id="A0A934SGN9"/>
<evidence type="ECO:0000313" key="2">
    <source>
        <dbReference type="EMBL" id="MBK1884838.1"/>
    </source>
</evidence>
<dbReference type="EMBL" id="JAENIJ010000136">
    <property type="protein sequence ID" value="MBK1884838.1"/>
    <property type="molecule type" value="Genomic_DNA"/>
</dbReference>
<gene>
    <name evidence="2" type="ORF">JIN85_20680</name>
</gene>
<organism evidence="2 3">
    <name type="scientific">Luteolibacter pohnpeiensis</name>
    <dbReference type="NCBI Taxonomy" id="454153"/>
    <lineage>
        <taxon>Bacteria</taxon>
        <taxon>Pseudomonadati</taxon>
        <taxon>Verrucomicrobiota</taxon>
        <taxon>Verrucomicrobiia</taxon>
        <taxon>Verrucomicrobiales</taxon>
        <taxon>Verrucomicrobiaceae</taxon>
        <taxon>Luteolibacter</taxon>
    </lineage>
</organism>
<name>A0A934SGN9_9BACT</name>
<feature type="transmembrane region" description="Helical" evidence="1">
    <location>
        <begin position="40"/>
        <end position="60"/>
    </location>
</feature>
<keyword evidence="1" id="KW-1133">Transmembrane helix</keyword>
<sequence>AMKLNRYLRAAKRHFLTALCAGAFAVACVIWAFAAALYQHPGWCIASVMAAVLGFFVSAVEGNEAHRCLEDSEKFERGSGHF</sequence>
<proteinExistence type="predicted"/>
<keyword evidence="3" id="KW-1185">Reference proteome</keyword>
<reference evidence="2" key="1">
    <citation type="submission" date="2021-01" db="EMBL/GenBank/DDBJ databases">
        <title>Modified the classification status of verrucomicrobia.</title>
        <authorList>
            <person name="Feng X."/>
        </authorList>
    </citation>
    <scope>NUCLEOTIDE SEQUENCE</scope>
    <source>
        <strain evidence="2">KCTC 22041</strain>
    </source>
</reference>
<evidence type="ECO:0000313" key="3">
    <source>
        <dbReference type="Proteomes" id="UP000603141"/>
    </source>
</evidence>
<accession>A0A934SGN9</accession>
<protein>
    <submittedName>
        <fullName evidence="2">Uncharacterized protein</fullName>
    </submittedName>
</protein>
<keyword evidence="1" id="KW-0472">Membrane</keyword>
<comment type="caution">
    <text evidence="2">The sequence shown here is derived from an EMBL/GenBank/DDBJ whole genome shotgun (WGS) entry which is preliminary data.</text>
</comment>
<dbReference type="Proteomes" id="UP000603141">
    <property type="component" value="Unassembled WGS sequence"/>
</dbReference>
<feature type="non-terminal residue" evidence="2">
    <location>
        <position position="1"/>
    </location>
</feature>
<evidence type="ECO:0000256" key="1">
    <source>
        <dbReference type="SAM" id="Phobius"/>
    </source>
</evidence>
<feature type="transmembrane region" description="Helical" evidence="1">
    <location>
        <begin position="15"/>
        <end position="34"/>
    </location>
</feature>
<keyword evidence="1" id="KW-0812">Transmembrane</keyword>